<protein>
    <submittedName>
        <fullName evidence="1 2">Uncharacterized protein</fullName>
    </submittedName>
</protein>
<dbReference type="AlphaFoldDB" id="A0A072VNA4"/>
<evidence type="ECO:0000313" key="3">
    <source>
        <dbReference type="Proteomes" id="UP000002051"/>
    </source>
</evidence>
<dbReference type="Proteomes" id="UP000002051">
    <property type="component" value="Chromosome 2"/>
</dbReference>
<proteinExistence type="predicted"/>
<dbReference type="HOGENOM" id="CLU_2053107_0_0_1"/>
<dbReference type="EnsemblPlants" id="KEH39630">
    <property type="protein sequence ID" value="KEH39630"/>
    <property type="gene ID" value="MTR_2g104950"/>
</dbReference>
<name>A0A072VNA4_MEDTR</name>
<organism evidence="1 3">
    <name type="scientific">Medicago truncatula</name>
    <name type="common">Barrel medic</name>
    <name type="synonym">Medicago tribuloides</name>
    <dbReference type="NCBI Taxonomy" id="3880"/>
    <lineage>
        <taxon>Eukaryota</taxon>
        <taxon>Viridiplantae</taxon>
        <taxon>Streptophyta</taxon>
        <taxon>Embryophyta</taxon>
        <taxon>Tracheophyta</taxon>
        <taxon>Spermatophyta</taxon>
        <taxon>Magnoliopsida</taxon>
        <taxon>eudicotyledons</taxon>
        <taxon>Gunneridae</taxon>
        <taxon>Pentapetalae</taxon>
        <taxon>rosids</taxon>
        <taxon>fabids</taxon>
        <taxon>Fabales</taxon>
        <taxon>Fabaceae</taxon>
        <taxon>Papilionoideae</taxon>
        <taxon>50 kb inversion clade</taxon>
        <taxon>NPAAA clade</taxon>
        <taxon>Hologalegina</taxon>
        <taxon>IRL clade</taxon>
        <taxon>Trifolieae</taxon>
        <taxon>Medicago</taxon>
    </lineage>
</organism>
<gene>
    <name evidence="1" type="ordered locus">MTR_2g104950</name>
</gene>
<dbReference type="EMBL" id="CM001218">
    <property type="protein sequence ID" value="KEH39630.1"/>
    <property type="molecule type" value="Genomic_DNA"/>
</dbReference>
<keyword evidence="3" id="KW-1185">Reference proteome</keyword>
<reference evidence="1 3" key="2">
    <citation type="journal article" date="2014" name="BMC Genomics">
        <title>An improved genome release (version Mt4.0) for the model legume Medicago truncatula.</title>
        <authorList>
            <person name="Tang H."/>
            <person name="Krishnakumar V."/>
            <person name="Bidwell S."/>
            <person name="Rosen B."/>
            <person name="Chan A."/>
            <person name="Zhou S."/>
            <person name="Gentzbittel L."/>
            <person name="Childs K.L."/>
            <person name="Yandell M."/>
            <person name="Gundlach H."/>
            <person name="Mayer K.F."/>
            <person name="Schwartz D.C."/>
            <person name="Town C.D."/>
        </authorList>
    </citation>
    <scope>GENOME REANNOTATION</scope>
    <source>
        <strain evidence="1">A17</strain>
        <strain evidence="2 3">cv. Jemalong A17</strain>
    </source>
</reference>
<sequence>MVFHRWPFIDKGFVENFQGLYERSMRMEPRCNKARRKFEHSPSPSGSLFSSSCPPLPSSGFPPIGKLLFVNVCKTTFYSFGLRGKGDGSDCSTFCIFDKETYKIIRPIRSNNNAYKKRDD</sequence>
<dbReference type="PaxDb" id="3880-AES96491"/>
<reference evidence="1 3" key="1">
    <citation type="journal article" date="2011" name="Nature">
        <title>The Medicago genome provides insight into the evolution of rhizobial symbioses.</title>
        <authorList>
            <person name="Young N.D."/>
            <person name="Debelle F."/>
            <person name="Oldroyd G.E."/>
            <person name="Geurts R."/>
            <person name="Cannon S.B."/>
            <person name="Udvardi M.K."/>
            <person name="Benedito V.A."/>
            <person name="Mayer K.F."/>
            <person name="Gouzy J."/>
            <person name="Schoof H."/>
            <person name="Van de Peer Y."/>
            <person name="Proost S."/>
            <person name="Cook D.R."/>
            <person name="Meyers B.C."/>
            <person name="Spannagl M."/>
            <person name="Cheung F."/>
            <person name="De Mita S."/>
            <person name="Krishnakumar V."/>
            <person name="Gundlach H."/>
            <person name="Zhou S."/>
            <person name="Mudge J."/>
            <person name="Bharti A.K."/>
            <person name="Murray J.D."/>
            <person name="Naoumkina M.A."/>
            <person name="Rosen B."/>
            <person name="Silverstein K.A."/>
            <person name="Tang H."/>
            <person name="Rombauts S."/>
            <person name="Zhao P.X."/>
            <person name="Zhou P."/>
            <person name="Barbe V."/>
            <person name="Bardou P."/>
            <person name="Bechner M."/>
            <person name="Bellec A."/>
            <person name="Berger A."/>
            <person name="Berges H."/>
            <person name="Bidwell S."/>
            <person name="Bisseling T."/>
            <person name="Choisne N."/>
            <person name="Couloux A."/>
            <person name="Denny R."/>
            <person name="Deshpande S."/>
            <person name="Dai X."/>
            <person name="Doyle J.J."/>
            <person name="Dudez A.M."/>
            <person name="Farmer A.D."/>
            <person name="Fouteau S."/>
            <person name="Franken C."/>
            <person name="Gibelin C."/>
            <person name="Gish J."/>
            <person name="Goldstein S."/>
            <person name="Gonzalez A.J."/>
            <person name="Green P.J."/>
            <person name="Hallab A."/>
            <person name="Hartog M."/>
            <person name="Hua A."/>
            <person name="Humphray S.J."/>
            <person name="Jeong D.H."/>
            <person name="Jing Y."/>
            <person name="Jocker A."/>
            <person name="Kenton S.M."/>
            <person name="Kim D.J."/>
            <person name="Klee K."/>
            <person name="Lai H."/>
            <person name="Lang C."/>
            <person name="Lin S."/>
            <person name="Macmil S.L."/>
            <person name="Magdelenat G."/>
            <person name="Matthews L."/>
            <person name="McCorrison J."/>
            <person name="Monaghan E.L."/>
            <person name="Mun J.H."/>
            <person name="Najar F.Z."/>
            <person name="Nicholson C."/>
            <person name="Noirot C."/>
            <person name="O'Bleness M."/>
            <person name="Paule C.R."/>
            <person name="Poulain J."/>
            <person name="Prion F."/>
            <person name="Qin B."/>
            <person name="Qu C."/>
            <person name="Retzel E.F."/>
            <person name="Riddle C."/>
            <person name="Sallet E."/>
            <person name="Samain S."/>
            <person name="Samson N."/>
            <person name="Sanders I."/>
            <person name="Saurat O."/>
            <person name="Scarpelli C."/>
            <person name="Schiex T."/>
            <person name="Segurens B."/>
            <person name="Severin A.J."/>
            <person name="Sherrier D.J."/>
            <person name="Shi R."/>
            <person name="Sims S."/>
            <person name="Singer S.R."/>
            <person name="Sinharoy S."/>
            <person name="Sterck L."/>
            <person name="Viollet A."/>
            <person name="Wang B.B."/>
            <person name="Wang K."/>
            <person name="Wang M."/>
            <person name="Wang X."/>
            <person name="Warfsmann J."/>
            <person name="Weissenbach J."/>
            <person name="White D.D."/>
            <person name="White J.D."/>
            <person name="Wiley G.B."/>
            <person name="Wincker P."/>
            <person name="Xing Y."/>
            <person name="Yang L."/>
            <person name="Yao Z."/>
            <person name="Ying F."/>
            <person name="Zhai J."/>
            <person name="Zhou L."/>
            <person name="Zuber A."/>
            <person name="Denarie J."/>
            <person name="Dixon R.A."/>
            <person name="May G.D."/>
            <person name="Schwartz D.C."/>
            <person name="Rogers J."/>
            <person name="Quetier F."/>
            <person name="Town C.D."/>
            <person name="Roe B.A."/>
        </authorList>
    </citation>
    <scope>NUCLEOTIDE SEQUENCE [LARGE SCALE GENOMIC DNA]</scope>
    <source>
        <strain evidence="1">A17</strain>
        <strain evidence="2 3">cv. Jemalong A17</strain>
    </source>
</reference>
<accession>A0A072VNA4</accession>
<evidence type="ECO:0000313" key="2">
    <source>
        <dbReference type="EnsemblPlants" id="KEH39630"/>
    </source>
</evidence>
<reference evidence="2" key="3">
    <citation type="submission" date="2015-04" db="UniProtKB">
        <authorList>
            <consortium name="EnsemblPlants"/>
        </authorList>
    </citation>
    <scope>IDENTIFICATION</scope>
    <source>
        <strain evidence="2">cv. Jemalong A17</strain>
    </source>
</reference>
<evidence type="ECO:0000313" key="1">
    <source>
        <dbReference type="EMBL" id="KEH39630.1"/>
    </source>
</evidence>